<proteinExistence type="predicted"/>
<dbReference type="Proteomes" id="UP000320653">
    <property type="component" value="Unassembled WGS sequence"/>
</dbReference>
<evidence type="ECO:0000313" key="1">
    <source>
        <dbReference type="EMBL" id="TWF46637.1"/>
    </source>
</evidence>
<comment type="caution">
    <text evidence="1">The sequence shown here is derived from an EMBL/GenBank/DDBJ whole genome shotgun (WGS) entry which is preliminary data.</text>
</comment>
<keyword evidence="2" id="KW-1185">Reference proteome</keyword>
<name>A0A561Q8H0_9HYPH</name>
<gene>
    <name evidence="1" type="ORF">FHW37_11383</name>
</gene>
<accession>A0A561Q8H0</accession>
<reference evidence="1 2" key="1">
    <citation type="submission" date="2019-06" db="EMBL/GenBank/DDBJ databases">
        <title>Sorghum-associated microbial communities from plants grown in Nebraska, USA.</title>
        <authorList>
            <person name="Schachtman D."/>
        </authorList>
    </citation>
    <scope>NUCLEOTIDE SEQUENCE [LARGE SCALE GENOMIC DNA]</scope>
    <source>
        <strain evidence="1 2">1225</strain>
    </source>
</reference>
<sequence>MKHIVMRAKINWKLHRRANVIRAFAGAPAKSHVSIAP</sequence>
<organism evidence="1 2">
    <name type="scientific">Neorhizobium alkalisoli</name>
    <dbReference type="NCBI Taxonomy" id="528178"/>
    <lineage>
        <taxon>Bacteria</taxon>
        <taxon>Pseudomonadati</taxon>
        <taxon>Pseudomonadota</taxon>
        <taxon>Alphaproteobacteria</taxon>
        <taxon>Hyphomicrobiales</taxon>
        <taxon>Rhizobiaceae</taxon>
        <taxon>Rhizobium/Agrobacterium group</taxon>
        <taxon>Neorhizobium</taxon>
    </lineage>
</organism>
<dbReference type="EMBL" id="VIWP01000013">
    <property type="protein sequence ID" value="TWF46637.1"/>
    <property type="molecule type" value="Genomic_DNA"/>
</dbReference>
<evidence type="ECO:0000313" key="2">
    <source>
        <dbReference type="Proteomes" id="UP000320653"/>
    </source>
</evidence>
<protein>
    <submittedName>
        <fullName evidence="1">Uncharacterized protein</fullName>
    </submittedName>
</protein>
<dbReference type="AlphaFoldDB" id="A0A561Q8H0"/>